<evidence type="ECO:0000313" key="2">
    <source>
        <dbReference type="Proteomes" id="UP000198942"/>
    </source>
</evidence>
<name>A0A1H8NYJ4_9SPHI</name>
<dbReference type="EMBL" id="FOCL01000007">
    <property type="protein sequence ID" value="SEO34601.1"/>
    <property type="molecule type" value="Genomic_DNA"/>
</dbReference>
<evidence type="ECO:0000313" key="1">
    <source>
        <dbReference type="EMBL" id="SEO34601.1"/>
    </source>
</evidence>
<dbReference type="STRING" id="551995.SAMN05192574_107152"/>
<protein>
    <submittedName>
        <fullName evidence="1">Uncharacterized protein</fullName>
    </submittedName>
</protein>
<proteinExistence type="predicted"/>
<organism evidence="1 2">
    <name type="scientific">Mucilaginibacter gossypiicola</name>
    <dbReference type="NCBI Taxonomy" id="551995"/>
    <lineage>
        <taxon>Bacteria</taxon>
        <taxon>Pseudomonadati</taxon>
        <taxon>Bacteroidota</taxon>
        <taxon>Sphingobacteriia</taxon>
        <taxon>Sphingobacteriales</taxon>
        <taxon>Sphingobacteriaceae</taxon>
        <taxon>Mucilaginibacter</taxon>
    </lineage>
</organism>
<gene>
    <name evidence="1" type="ORF">SAMN05192574_107152</name>
</gene>
<dbReference type="AlphaFoldDB" id="A0A1H8NYJ4"/>
<sequence length="62" mass="7111">MQKLINSGFCLRLHTPGAQYILKDKLISGYNGANIQLIYIENKLIVFKTLINIKLIPSFIFK</sequence>
<dbReference type="Proteomes" id="UP000198942">
    <property type="component" value="Unassembled WGS sequence"/>
</dbReference>
<accession>A0A1H8NYJ4</accession>
<reference evidence="2" key="1">
    <citation type="submission" date="2016-10" db="EMBL/GenBank/DDBJ databases">
        <authorList>
            <person name="Varghese N."/>
            <person name="Submissions S."/>
        </authorList>
    </citation>
    <scope>NUCLEOTIDE SEQUENCE [LARGE SCALE GENOMIC DNA]</scope>
    <source>
        <strain evidence="2">Gh-48</strain>
    </source>
</reference>
<keyword evidence="2" id="KW-1185">Reference proteome</keyword>